<proteinExistence type="predicted"/>
<sequence>MPSQIFFQNDLNFGFNTVLTTEGAKGLEMLRSVQSWLEKLSISAVRQRLDKRRVQQQLDLHKLYLLTTYKHSELLGHRLNDAEVQSLCDVSEKLSFEDLSSTVAGHLESQLLTSLKAINETLEAHHDPLQHARTASHKAAVEQAAAAAAAAATTAAPAKRLSGLAAAVGMPAAPSGQQQESAAGEVAATGTEHPGLSTEAMSMRELSAHVQERLGYSLDVRASSIGHRDAGDGLWLQGHASVGSLIALYPGIVYTPLHYRQAAPVAQPSAMCDVSLLLAK</sequence>
<reference evidence="2 3" key="1">
    <citation type="journal article" date="2024" name="Nat. Commun.">
        <title>Phylogenomics reveals the evolutionary origins of lichenization in chlorophyte algae.</title>
        <authorList>
            <person name="Puginier C."/>
            <person name="Libourel C."/>
            <person name="Otte J."/>
            <person name="Skaloud P."/>
            <person name="Haon M."/>
            <person name="Grisel S."/>
            <person name="Petersen M."/>
            <person name="Berrin J.G."/>
            <person name="Delaux P.M."/>
            <person name="Dal Grande F."/>
            <person name="Keller J."/>
        </authorList>
    </citation>
    <scope>NUCLEOTIDE SEQUENCE [LARGE SCALE GENOMIC DNA]</scope>
    <source>
        <strain evidence="2 3">SAG 2523</strain>
    </source>
</reference>
<keyword evidence="3" id="KW-1185">Reference proteome</keyword>
<evidence type="ECO:0000313" key="2">
    <source>
        <dbReference type="EMBL" id="KAK9857192.1"/>
    </source>
</evidence>
<dbReference type="EMBL" id="JALJOV010000983">
    <property type="protein sequence ID" value="KAK9857192.1"/>
    <property type="molecule type" value="Genomic_DNA"/>
</dbReference>
<dbReference type="InterPro" id="IPR040415">
    <property type="entry name" value="SETD9"/>
</dbReference>
<accession>A0AAW1STV4</accession>
<dbReference type="AlphaFoldDB" id="A0AAW1STV4"/>
<evidence type="ECO:0000313" key="3">
    <source>
        <dbReference type="Proteomes" id="UP001485043"/>
    </source>
</evidence>
<organism evidence="2 3">
    <name type="scientific">Apatococcus fuscideae</name>
    <dbReference type="NCBI Taxonomy" id="2026836"/>
    <lineage>
        <taxon>Eukaryota</taxon>
        <taxon>Viridiplantae</taxon>
        <taxon>Chlorophyta</taxon>
        <taxon>core chlorophytes</taxon>
        <taxon>Trebouxiophyceae</taxon>
        <taxon>Chlorellales</taxon>
        <taxon>Chlorellaceae</taxon>
        <taxon>Apatococcus</taxon>
    </lineage>
</organism>
<dbReference type="PANTHER" id="PTHR33524:SF1">
    <property type="entry name" value="SET DOMAIN-CONTAINING PROTEIN"/>
    <property type="match status" value="1"/>
</dbReference>
<comment type="caution">
    <text evidence="2">The sequence shown here is derived from an EMBL/GenBank/DDBJ whole genome shotgun (WGS) entry which is preliminary data.</text>
</comment>
<evidence type="ECO:0000256" key="1">
    <source>
        <dbReference type="SAM" id="MobiDB-lite"/>
    </source>
</evidence>
<name>A0AAW1STV4_9CHLO</name>
<protein>
    <submittedName>
        <fullName evidence="2">Uncharacterized protein</fullName>
    </submittedName>
</protein>
<feature type="region of interest" description="Disordered" evidence="1">
    <location>
        <begin position="172"/>
        <end position="193"/>
    </location>
</feature>
<dbReference type="Proteomes" id="UP001485043">
    <property type="component" value="Unassembled WGS sequence"/>
</dbReference>
<gene>
    <name evidence="2" type="ORF">WJX84_008062</name>
</gene>
<dbReference type="PANTHER" id="PTHR33524">
    <property type="entry name" value="C5ORF35"/>
    <property type="match status" value="1"/>
</dbReference>